<dbReference type="AlphaFoldDB" id="A0A2S2D0Q0"/>
<gene>
    <name evidence="1" type="ORF">DEW08_30470</name>
</gene>
<protein>
    <submittedName>
        <fullName evidence="1">Uncharacterized protein</fullName>
    </submittedName>
</protein>
<reference evidence="2" key="1">
    <citation type="submission" date="2018-05" db="EMBL/GenBank/DDBJ databases">
        <title>Azospirillum thermophila sp. nov., a novel isolated from hot spring.</title>
        <authorList>
            <person name="Zhao Z."/>
        </authorList>
    </citation>
    <scope>NUCLEOTIDE SEQUENCE [LARGE SCALE GENOMIC DNA]</scope>
    <source>
        <strain evidence="2">CFH 70021</strain>
        <plasmid evidence="2">unnamed5</plasmid>
    </source>
</reference>
<geneLocation type="plasmid" evidence="1 2">
    <name>unnamed5</name>
</geneLocation>
<dbReference type="OrthoDB" id="8030012at2"/>
<dbReference type="EMBL" id="CP029360">
    <property type="protein sequence ID" value="AWK90343.1"/>
    <property type="molecule type" value="Genomic_DNA"/>
</dbReference>
<keyword evidence="2" id="KW-1185">Reference proteome</keyword>
<name>A0A2S2D0Q0_9PROT</name>
<dbReference type="RefSeq" id="WP_109334565.1">
    <property type="nucleotide sequence ID" value="NZ_CP029360.1"/>
</dbReference>
<accession>A0A2S2D0Q0</accession>
<sequence length="133" mass="14784">MMRSYTAWDRATGRVRQACSGPEATAELSFPGYAILWDVMLDAAREYVDPSTGEPRPRPILDGLEADKTSIQADGLDTATIRGIPAGAIVRIGALQYQMDEPTLEFSTIFPGRYAIHVESWPYLTREILIHAR</sequence>
<evidence type="ECO:0000313" key="2">
    <source>
        <dbReference type="Proteomes" id="UP000245629"/>
    </source>
</evidence>
<dbReference type="KEGG" id="azz:DEW08_30470"/>
<dbReference type="Proteomes" id="UP000245629">
    <property type="component" value="Plasmid unnamed5"/>
</dbReference>
<keyword evidence="1" id="KW-0614">Plasmid</keyword>
<proteinExistence type="predicted"/>
<evidence type="ECO:0000313" key="1">
    <source>
        <dbReference type="EMBL" id="AWK90343.1"/>
    </source>
</evidence>
<organism evidence="1 2">
    <name type="scientific">Azospirillum thermophilum</name>
    <dbReference type="NCBI Taxonomy" id="2202148"/>
    <lineage>
        <taxon>Bacteria</taxon>
        <taxon>Pseudomonadati</taxon>
        <taxon>Pseudomonadota</taxon>
        <taxon>Alphaproteobacteria</taxon>
        <taxon>Rhodospirillales</taxon>
        <taxon>Azospirillaceae</taxon>
        <taxon>Azospirillum</taxon>
    </lineage>
</organism>